<evidence type="ECO:0000313" key="3">
    <source>
        <dbReference type="Proteomes" id="UP000198233"/>
    </source>
</evidence>
<dbReference type="PANTHER" id="PTHR38591:SF1">
    <property type="entry name" value="BLL1000 PROTEIN"/>
    <property type="match status" value="1"/>
</dbReference>
<dbReference type="EMBL" id="CP022272">
    <property type="protein sequence ID" value="ASJ97757.1"/>
    <property type="molecule type" value="Genomic_DNA"/>
</dbReference>
<dbReference type="Pfam" id="PF07143">
    <property type="entry name" value="CrtC"/>
    <property type="match status" value="1"/>
</dbReference>
<proteinExistence type="predicted"/>
<name>A0AAC9U256_9GAMM</name>
<sequence length="366" mass="41127">MTRLLMLSLIALLLGCDKPKEETAGAMGNLMGSNTEGYAQVIKGKALSFPKDHQAHNDFRQEWWYLTANLTTESGEPLGVQWTQFRIALSPGSTESPLDSASASSSWATNQLYMAHSALTTSDKHLTQERWSRGHPELAGTSTAPLTIKLDEWRWQSQGEQLFPAELQVVGDKMSYQLTLKSDAPLQLQGDQGYSIKNASGKVASYYYSQPFIEISGRVKIDGQTQKVTGKGWLDREWSSQFLDRHQQGWDWFALRLDDGSALMLFQLRTNTQEKPFFSARRMYPDGRGRNIESQAITMKATDWQQIGESSYPVAWQIAIPSEQLKLTISPLNPDSLMPLSVRYWEGPIQISGSHQGQGYMELTGY</sequence>
<dbReference type="InterPro" id="IPR023374">
    <property type="entry name" value="AttH-like_dom_sf"/>
</dbReference>
<dbReference type="Gene3D" id="2.40.370.10">
    <property type="entry name" value="AttH-like domain"/>
    <property type="match status" value="2"/>
</dbReference>
<organism evidence="2 3">
    <name type="scientific">Shewanella marisflavi</name>
    <dbReference type="NCBI Taxonomy" id="260364"/>
    <lineage>
        <taxon>Bacteria</taxon>
        <taxon>Pseudomonadati</taxon>
        <taxon>Pseudomonadota</taxon>
        <taxon>Gammaproteobacteria</taxon>
        <taxon>Alteromonadales</taxon>
        <taxon>Shewanellaceae</taxon>
        <taxon>Shewanella</taxon>
    </lineage>
</organism>
<dbReference type="InterPro" id="IPR010791">
    <property type="entry name" value="AttH_dom"/>
</dbReference>
<evidence type="ECO:0000313" key="2">
    <source>
        <dbReference type="EMBL" id="ASJ97757.1"/>
    </source>
</evidence>
<dbReference type="SUPFAM" id="SSF159245">
    <property type="entry name" value="AttH-like"/>
    <property type="match status" value="1"/>
</dbReference>
<dbReference type="Pfam" id="PF17186">
    <property type="entry name" value="Lipocalin_9"/>
    <property type="match status" value="1"/>
</dbReference>
<accession>A0AAC9U256</accession>
<dbReference type="AlphaFoldDB" id="A0AAC9U256"/>
<gene>
    <name evidence="2" type="ORF">CFF01_14845</name>
</gene>
<dbReference type="PANTHER" id="PTHR38591">
    <property type="entry name" value="HYDROLASE"/>
    <property type="match status" value="1"/>
</dbReference>
<feature type="domain" description="AttH" evidence="1">
    <location>
        <begin position="62"/>
        <end position="240"/>
    </location>
</feature>
<reference evidence="2 3" key="1">
    <citation type="submission" date="2017-06" db="EMBL/GenBank/DDBJ databases">
        <title>Complete genome sequence of Shewanella marisflavi EP1 associated with anaerobic 2,4-dinitrotoluene reduction and salt tolerance.</title>
        <authorList>
            <person name="Huang J."/>
        </authorList>
    </citation>
    <scope>NUCLEOTIDE SEQUENCE [LARGE SCALE GENOMIC DNA]</scope>
    <source>
        <strain evidence="2 3">EP1</strain>
    </source>
</reference>
<dbReference type="RefSeq" id="WP_088905306.1">
    <property type="nucleotide sequence ID" value="NZ_CP022272.1"/>
</dbReference>
<evidence type="ECO:0000259" key="1">
    <source>
        <dbReference type="Pfam" id="PF07143"/>
    </source>
</evidence>
<dbReference type="Proteomes" id="UP000198233">
    <property type="component" value="Chromosome"/>
</dbReference>
<protein>
    <submittedName>
        <fullName evidence="2">Carotenoid 1,2-hydratase</fullName>
    </submittedName>
</protein>
<dbReference type="KEGG" id="smav:CFF01_14845"/>
<dbReference type="PROSITE" id="PS51257">
    <property type="entry name" value="PROKAR_LIPOPROTEIN"/>
    <property type="match status" value="1"/>
</dbReference>